<dbReference type="PROSITE" id="PS50995">
    <property type="entry name" value="HTH_MARR_2"/>
    <property type="match status" value="1"/>
</dbReference>
<dbReference type="InterPro" id="IPR000835">
    <property type="entry name" value="HTH_MarR-typ"/>
</dbReference>
<sequence length="141" mass="15449">MLWEQGREAASPAPVSTSQLRVMHILDRDEGINLRTLGEMLGSAPSSVSRLCDRLQALGLIERAASPLSRRELELRLTKRGRSHLADLRARREEAMLAAISRMRPSARRALVEGLVGFRAAVDETSPARRQSPPGSAIQSA</sequence>
<accession>A0A917ZTJ0</accession>
<name>A0A917ZTJ0_9ACTN</name>
<dbReference type="Gene3D" id="1.10.10.10">
    <property type="entry name" value="Winged helix-like DNA-binding domain superfamily/Winged helix DNA-binding domain"/>
    <property type="match status" value="1"/>
</dbReference>
<dbReference type="GO" id="GO:0003700">
    <property type="term" value="F:DNA-binding transcription factor activity"/>
    <property type="evidence" value="ECO:0007669"/>
    <property type="project" value="InterPro"/>
</dbReference>
<evidence type="ECO:0000313" key="3">
    <source>
        <dbReference type="Proteomes" id="UP000641932"/>
    </source>
</evidence>
<comment type="caution">
    <text evidence="2">The sequence shown here is derived from an EMBL/GenBank/DDBJ whole genome shotgun (WGS) entry which is preliminary data.</text>
</comment>
<reference evidence="2" key="1">
    <citation type="journal article" date="2014" name="Int. J. Syst. Evol. Microbiol.">
        <title>Complete genome sequence of Corynebacterium casei LMG S-19264T (=DSM 44701T), isolated from a smear-ripened cheese.</title>
        <authorList>
            <consortium name="US DOE Joint Genome Institute (JGI-PGF)"/>
            <person name="Walter F."/>
            <person name="Albersmeier A."/>
            <person name="Kalinowski J."/>
            <person name="Ruckert C."/>
        </authorList>
    </citation>
    <scope>NUCLEOTIDE SEQUENCE</scope>
    <source>
        <strain evidence="2">CGMCC 4.7201</strain>
    </source>
</reference>
<dbReference type="PANTHER" id="PTHR33164:SF103">
    <property type="entry name" value="REGULATORY PROTEIN MARR"/>
    <property type="match status" value="1"/>
</dbReference>
<evidence type="ECO:0000259" key="1">
    <source>
        <dbReference type="PROSITE" id="PS50995"/>
    </source>
</evidence>
<feature type="domain" description="HTH marR-type" evidence="1">
    <location>
        <begin position="1"/>
        <end position="117"/>
    </location>
</feature>
<evidence type="ECO:0000313" key="2">
    <source>
        <dbReference type="EMBL" id="GGO89967.1"/>
    </source>
</evidence>
<dbReference type="SMART" id="SM00347">
    <property type="entry name" value="HTH_MARR"/>
    <property type="match status" value="1"/>
</dbReference>
<dbReference type="Pfam" id="PF12802">
    <property type="entry name" value="MarR_2"/>
    <property type="match status" value="1"/>
</dbReference>
<dbReference type="InterPro" id="IPR039422">
    <property type="entry name" value="MarR/SlyA-like"/>
</dbReference>
<dbReference type="GO" id="GO:0006950">
    <property type="term" value="P:response to stress"/>
    <property type="evidence" value="ECO:0007669"/>
    <property type="project" value="TreeGrafter"/>
</dbReference>
<protein>
    <submittedName>
        <fullName evidence="2">MarR family transcriptional regulator</fullName>
    </submittedName>
</protein>
<dbReference type="AlphaFoldDB" id="A0A917ZTJ0"/>
<keyword evidence="3" id="KW-1185">Reference proteome</keyword>
<proteinExistence type="predicted"/>
<gene>
    <name evidence="2" type="ORF">GCM10012280_34400</name>
</gene>
<organism evidence="2 3">
    <name type="scientific">Wenjunlia tyrosinilytica</name>
    <dbReference type="NCBI Taxonomy" id="1544741"/>
    <lineage>
        <taxon>Bacteria</taxon>
        <taxon>Bacillati</taxon>
        <taxon>Actinomycetota</taxon>
        <taxon>Actinomycetes</taxon>
        <taxon>Kitasatosporales</taxon>
        <taxon>Streptomycetaceae</taxon>
        <taxon>Wenjunlia</taxon>
    </lineage>
</organism>
<dbReference type="InterPro" id="IPR036388">
    <property type="entry name" value="WH-like_DNA-bd_sf"/>
</dbReference>
<reference evidence="2" key="2">
    <citation type="submission" date="2020-09" db="EMBL/GenBank/DDBJ databases">
        <authorList>
            <person name="Sun Q."/>
            <person name="Zhou Y."/>
        </authorList>
    </citation>
    <scope>NUCLEOTIDE SEQUENCE</scope>
    <source>
        <strain evidence="2">CGMCC 4.7201</strain>
    </source>
</reference>
<dbReference type="SUPFAM" id="SSF46785">
    <property type="entry name" value="Winged helix' DNA-binding domain"/>
    <property type="match status" value="1"/>
</dbReference>
<dbReference type="EMBL" id="BMMS01000014">
    <property type="protein sequence ID" value="GGO89967.1"/>
    <property type="molecule type" value="Genomic_DNA"/>
</dbReference>
<dbReference type="InterPro" id="IPR036390">
    <property type="entry name" value="WH_DNA-bd_sf"/>
</dbReference>
<dbReference type="Proteomes" id="UP000641932">
    <property type="component" value="Unassembled WGS sequence"/>
</dbReference>
<dbReference type="PANTHER" id="PTHR33164">
    <property type="entry name" value="TRANSCRIPTIONAL REGULATOR, MARR FAMILY"/>
    <property type="match status" value="1"/>
</dbReference>